<name>A0ABV8A4M5_9DEIO</name>
<gene>
    <name evidence="1" type="ORF">ACFOPQ_07725</name>
</gene>
<organism evidence="1 2">
    <name type="scientific">Deinococcus antarcticus</name>
    <dbReference type="NCBI Taxonomy" id="1298767"/>
    <lineage>
        <taxon>Bacteria</taxon>
        <taxon>Thermotogati</taxon>
        <taxon>Deinococcota</taxon>
        <taxon>Deinococci</taxon>
        <taxon>Deinococcales</taxon>
        <taxon>Deinococcaceae</taxon>
        <taxon>Deinococcus</taxon>
    </lineage>
</organism>
<accession>A0ABV8A4M5</accession>
<protein>
    <submittedName>
        <fullName evidence="1">Uncharacterized protein</fullName>
    </submittedName>
</protein>
<evidence type="ECO:0000313" key="1">
    <source>
        <dbReference type="EMBL" id="MFC3860649.1"/>
    </source>
</evidence>
<evidence type="ECO:0000313" key="2">
    <source>
        <dbReference type="Proteomes" id="UP001595748"/>
    </source>
</evidence>
<comment type="caution">
    <text evidence="1">The sequence shown here is derived from an EMBL/GenBank/DDBJ whole genome shotgun (WGS) entry which is preliminary data.</text>
</comment>
<sequence length="226" mass="25648">MSQVDQAVRQVEAKFTVLKGQVSEQQNAVARVDLNALLSLPVEVVPVIFQSVLTLDEDDFEYELPDPRSTLERVRGTPFEAEIINLIELKPELKKFRKYLGQPELVSFSDPYNGVLVTCLVTEDWYLEFSDLIEEAQGLARARAAEVKEAVSQEQAAELKRHTQRLRLLLDDGGFLKLARVKSTAQRTLLSYARQKEPEAVAALGEQRMKELLGELRDWVLVHQSK</sequence>
<keyword evidence="2" id="KW-1185">Reference proteome</keyword>
<dbReference type="Proteomes" id="UP001595748">
    <property type="component" value="Unassembled WGS sequence"/>
</dbReference>
<reference evidence="2" key="1">
    <citation type="journal article" date="2019" name="Int. J. Syst. Evol. Microbiol.">
        <title>The Global Catalogue of Microorganisms (GCM) 10K type strain sequencing project: providing services to taxonomists for standard genome sequencing and annotation.</title>
        <authorList>
            <consortium name="The Broad Institute Genomics Platform"/>
            <consortium name="The Broad Institute Genome Sequencing Center for Infectious Disease"/>
            <person name="Wu L."/>
            <person name="Ma J."/>
        </authorList>
    </citation>
    <scope>NUCLEOTIDE SEQUENCE [LARGE SCALE GENOMIC DNA]</scope>
    <source>
        <strain evidence="2">CCTCC AB 2013263</strain>
    </source>
</reference>
<dbReference type="RefSeq" id="WP_380076790.1">
    <property type="nucleotide sequence ID" value="NZ_JBHRZF010000090.1"/>
</dbReference>
<dbReference type="EMBL" id="JBHRZF010000090">
    <property type="protein sequence ID" value="MFC3860649.1"/>
    <property type="molecule type" value="Genomic_DNA"/>
</dbReference>
<proteinExistence type="predicted"/>